<evidence type="ECO:0000313" key="8">
    <source>
        <dbReference type="EMBL" id="CUS42361.1"/>
    </source>
</evidence>
<evidence type="ECO:0000256" key="5">
    <source>
        <dbReference type="SAM" id="Coils"/>
    </source>
</evidence>
<organism evidence="8">
    <name type="scientific">hydrothermal vent metagenome</name>
    <dbReference type="NCBI Taxonomy" id="652676"/>
    <lineage>
        <taxon>unclassified sequences</taxon>
        <taxon>metagenomes</taxon>
        <taxon>ecological metagenomes</taxon>
    </lineage>
</organism>
<dbReference type="GO" id="GO:0004252">
    <property type="term" value="F:serine-type endopeptidase activity"/>
    <property type="evidence" value="ECO:0007669"/>
    <property type="project" value="InterPro"/>
</dbReference>
<evidence type="ECO:0000256" key="4">
    <source>
        <dbReference type="ARBA" id="ARBA00022825"/>
    </source>
</evidence>
<keyword evidence="3" id="KW-0378">Hydrolase</keyword>
<dbReference type="Gene3D" id="3.40.50.200">
    <property type="entry name" value="Peptidase S8/S53 domain"/>
    <property type="match status" value="1"/>
</dbReference>
<evidence type="ECO:0000256" key="1">
    <source>
        <dbReference type="ARBA" id="ARBA00011073"/>
    </source>
</evidence>
<evidence type="ECO:0000256" key="3">
    <source>
        <dbReference type="ARBA" id="ARBA00022801"/>
    </source>
</evidence>
<dbReference type="PROSITE" id="PS51892">
    <property type="entry name" value="SUBTILASE"/>
    <property type="match status" value="1"/>
</dbReference>
<feature type="region of interest" description="Disordered" evidence="6">
    <location>
        <begin position="34"/>
        <end position="55"/>
    </location>
</feature>
<proteinExistence type="inferred from homology"/>
<dbReference type="PANTHER" id="PTHR43806">
    <property type="entry name" value="PEPTIDASE S8"/>
    <property type="match status" value="1"/>
</dbReference>
<dbReference type="Pfam" id="PF00082">
    <property type="entry name" value="Peptidase_S8"/>
    <property type="match status" value="1"/>
</dbReference>
<keyword evidence="5" id="KW-0175">Coiled coil</keyword>
<dbReference type="PRINTS" id="PR00723">
    <property type="entry name" value="SUBTILISIN"/>
</dbReference>
<dbReference type="GO" id="GO:0006508">
    <property type="term" value="P:proteolysis"/>
    <property type="evidence" value="ECO:0007669"/>
    <property type="project" value="UniProtKB-KW"/>
</dbReference>
<feature type="domain" description="Peptidase S8/S53" evidence="7">
    <location>
        <begin position="213"/>
        <end position="434"/>
    </location>
</feature>
<dbReference type="InterPro" id="IPR015500">
    <property type="entry name" value="Peptidase_S8_subtilisin-rel"/>
</dbReference>
<dbReference type="PANTHER" id="PTHR43806:SF11">
    <property type="entry name" value="CEREVISIN-RELATED"/>
    <property type="match status" value="1"/>
</dbReference>
<gene>
    <name evidence="8" type="ORF">MGWOODY_Tha2485</name>
</gene>
<dbReference type="EMBL" id="CZQC01000065">
    <property type="protein sequence ID" value="CUS42361.1"/>
    <property type="molecule type" value="Genomic_DNA"/>
</dbReference>
<evidence type="ECO:0000259" key="7">
    <source>
        <dbReference type="Pfam" id="PF00082"/>
    </source>
</evidence>
<feature type="coiled-coil region" evidence="5">
    <location>
        <begin position="55"/>
        <end position="89"/>
    </location>
</feature>
<dbReference type="SUPFAM" id="SSF52743">
    <property type="entry name" value="Subtilisin-like"/>
    <property type="match status" value="1"/>
</dbReference>
<dbReference type="InterPro" id="IPR036852">
    <property type="entry name" value="Peptidase_S8/S53_dom_sf"/>
</dbReference>
<keyword evidence="2 8" id="KW-0645">Protease</keyword>
<name>A0A160TE85_9ZZZZ</name>
<evidence type="ECO:0000256" key="6">
    <source>
        <dbReference type="SAM" id="MobiDB-lite"/>
    </source>
</evidence>
<dbReference type="InterPro" id="IPR050131">
    <property type="entry name" value="Peptidase_S8_subtilisin-like"/>
</dbReference>
<comment type="similarity">
    <text evidence="1">Belongs to the peptidase S8 family.</text>
</comment>
<accession>A0A160TE85</accession>
<reference evidence="8" key="1">
    <citation type="submission" date="2015-10" db="EMBL/GenBank/DDBJ databases">
        <authorList>
            <person name="Gilbert D.G."/>
        </authorList>
    </citation>
    <scope>NUCLEOTIDE SEQUENCE</scope>
</reference>
<dbReference type="InterPro" id="IPR000209">
    <property type="entry name" value="Peptidase_S8/S53_dom"/>
</dbReference>
<keyword evidence="4" id="KW-0720">Serine protease</keyword>
<dbReference type="CDD" id="cd05561">
    <property type="entry name" value="Peptidases_S8_4"/>
    <property type="match status" value="1"/>
</dbReference>
<dbReference type="AlphaFoldDB" id="A0A160TE85"/>
<evidence type="ECO:0000256" key="2">
    <source>
        <dbReference type="ARBA" id="ARBA00022670"/>
    </source>
</evidence>
<sequence length="457" mass="49281">MKRNPARWRHYAIAICLISVVTFAWADDDVDEELEQSMTAETEREDDDDAFERAERDVERSFEDQFEDAEELEDELEERLERMFEAKGHRGEDFDDEFITQGIEDNIHQLWQLEEMLDESGFPALPEQTIALLTEQELNDAEASGADIIATEVMTELGGILVTFGDSRVVPPKESDNNHLYGLDGATMPSSISTPVPTLAKMMGISAPISLPVKIGLMDSHIQEDHPCLTGVHINQAAYYPPEATNDDAHGTAMASIFAGRADCAAPGILAQAELDNAVVFARTDHGLVVATAADLVAGLNWLLAQQVNVINLSLSGPPNRVLEEALNRVHDRGVVIVASAGNDGPVAFPRYPAAYSSVVAVTAIDAALNIYSRACQGDHIAFSAPGVGVRVADASTGREQTMDGTSVAAVFVAAALALEQSEGADKVERMEVQAKDLGALGKDVIFGYGLPQVHLP</sequence>
<protein>
    <submittedName>
        <fullName evidence="8">Extracellular protease</fullName>
    </submittedName>
</protein>